<dbReference type="AlphaFoldDB" id="A0A9Y2BAF1"/>
<protein>
    <submittedName>
        <fullName evidence="2">Uncharacterized protein</fullName>
    </submittedName>
</protein>
<feature type="transmembrane region" description="Helical" evidence="1">
    <location>
        <begin position="196"/>
        <end position="213"/>
    </location>
</feature>
<dbReference type="Proteomes" id="UP001231445">
    <property type="component" value="Chromosome"/>
</dbReference>
<feature type="transmembrane region" description="Helical" evidence="1">
    <location>
        <begin position="122"/>
        <end position="155"/>
    </location>
</feature>
<evidence type="ECO:0000256" key="1">
    <source>
        <dbReference type="SAM" id="Phobius"/>
    </source>
</evidence>
<evidence type="ECO:0000313" key="3">
    <source>
        <dbReference type="Proteomes" id="UP001231445"/>
    </source>
</evidence>
<keyword evidence="1" id="KW-0812">Transmembrane</keyword>
<name>A0A9Y2BAF1_9SPHN</name>
<feature type="transmembrane region" description="Helical" evidence="1">
    <location>
        <begin position="161"/>
        <end position="189"/>
    </location>
</feature>
<dbReference type="EMBL" id="CP127221">
    <property type="protein sequence ID" value="WIW95945.1"/>
    <property type="molecule type" value="Genomic_DNA"/>
</dbReference>
<sequence>MGQKFIQRDLKTNQFIMPIVLGAILFFMGSIFLKTVGYDAIFNNSFFQFFADSNTYHELYETKSYDVASLIGVQNNLVGPLLILSIAQGNLYAVLFQNIIIFIASIILICKSYSINTSKTAILILLLSPMMVSSLLSVNKEIISFLVISIIIYSLRFQKVQYFAIALIISLMVRWQMSAFCILLAIAVLLKNYRRVYFTLLMLILLSLIFYYSQSFLSPVLDRVDFYNLQYTDGSGVFEALGELQKNGFYFIVSALKAAHLLFSMGTKLSQIINPYNFYNDTIQGLHSLSNIFLFFLLLVRRKIDINNDLIFISIIYCAVFCLTPVYAPRYLFPVTILWILALIVDKSKADILFNGQSVVTGRCRLPASAQ</sequence>
<reference evidence="2 3" key="1">
    <citation type="submission" date="2023-06" db="EMBL/GenBank/DDBJ databases">
        <title>Altererythrobacter rubellus NBRC 112769 genome.</title>
        <authorList>
            <person name="Zhang K."/>
        </authorList>
    </citation>
    <scope>NUCLEOTIDE SEQUENCE [LARGE SCALE GENOMIC DNA]</scope>
    <source>
        <strain evidence="2 3">NBRC 112769</strain>
    </source>
</reference>
<feature type="transmembrane region" description="Helical" evidence="1">
    <location>
        <begin position="278"/>
        <end position="298"/>
    </location>
</feature>
<feature type="transmembrane region" description="Helical" evidence="1">
    <location>
        <begin position="310"/>
        <end position="328"/>
    </location>
</feature>
<feature type="transmembrane region" description="Helical" evidence="1">
    <location>
        <begin position="12"/>
        <end position="33"/>
    </location>
</feature>
<dbReference type="RefSeq" id="WP_285976257.1">
    <property type="nucleotide sequence ID" value="NZ_CP127221.1"/>
</dbReference>
<feature type="transmembrane region" description="Helical" evidence="1">
    <location>
        <begin position="91"/>
        <end position="110"/>
    </location>
</feature>
<evidence type="ECO:0000313" key="2">
    <source>
        <dbReference type="EMBL" id="WIW95945.1"/>
    </source>
</evidence>
<dbReference type="KEGG" id="arue:QQX03_02225"/>
<keyword evidence="3" id="KW-1185">Reference proteome</keyword>
<proteinExistence type="predicted"/>
<keyword evidence="1" id="KW-0472">Membrane</keyword>
<gene>
    <name evidence="2" type="ORF">QQX03_02225</name>
</gene>
<organism evidence="2 3">
    <name type="scientific">Altererythrobacter rubellus</name>
    <dbReference type="NCBI Taxonomy" id="2173831"/>
    <lineage>
        <taxon>Bacteria</taxon>
        <taxon>Pseudomonadati</taxon>
        <taxon>Pseudomonadota</taxon>
        <taxon>Alphaproteobacteria</taxon>
        <taxon>Sphingomonadales</taxon>
        <taxon>Erythrobacteraceae</taxon>
        <taxon>Altererythrobacter</taxon>
    </lineage>
</organism>
<keyword evidence="1" id="KW-1133">Transmembrane helix</keyword>
<accession>A0A9Y2BAF1</accession>